<proteinExistence type="predicted"/>
<protein>
    <submittedName>
        <fullName evidence="1">Uncharacterized protein</fullName>
    </submittedName>
</protein>
<sequence length="69" mass="7822">MPSVALFPAIPSPLAHRRSTTHLLRRRRRPRLRPLSPLLLHLLRLWTPSLNPSPNSLKGRSLTWVSAAS</sequence>
<reference evidence="1" key="1">
    <citation type="submission" date="2018-02" db="EMBL/GenBank/DDBJ databases">
        <title>Rhizophora mucronata_Transcriptome.</title>
        <authorList>
            <person name="Meera S.P."/>
            <person name="Sreeshan A."/>
            <person name="Augustine A."/>
        </authorList>
    </citation>
    <scope>NUCLEOTIDE SEQUENCE</scope>
    <source>
        <tissue evidence="1">Leaf</tissue>
    </source>
</reference>
<dbReference type="EMBL" id="GGEC01062259">
    <property type="protein sequence ID" value="MBX42743.1"/>
    <property type="molecule type" value="Transcribed_RNA"/>
</dbReference>
<evidence type="ECO:0000313" key="1">
    <source>
        <dbReference type="EMBL" id="MBX42743.1"/>
    </source>
</evidence>
<dbReference type="AlphaFoldDB" id="A0A2P2NJT4"/>
<organism evidence="1">
    <name type="scientific">Rhizophora mucronata</name>
    <name type="common">Asiatic mangrove</name>
    <dbReference type="NCBI Taxonomy" id="61149"/>
    <lineage>
        <taxon>Eukaryota</taxon>
        <taxon>Viridiplantae</taxon>
        <taxon>Streptophyta</taxon>
        <taxon>Embryophyta</taxon>
        <taxon>Tracheophyta</taxon>
        <taxon>Spermatophyta</taxon>
        <taxon>Magnoliopsida</taxon>
        <taxon>eudicotyledons</taxon>
        <taxon>Gunneridae</taxon>
        <taxon>Pentapetalae</taxon>
        <taxon>rosids</taxon>
        <taxon>fabids</taxon>
        <taxon>Malpighiales</taxon>
        <taxon>Rhizophoraceae</taxon>
        <taxon>Rhizophora</taxon>
    </lineage>
</organism>
<accession>A0A2P2NJT4</accession>
<name>A0A2P2NJT4_RHIMU</name>